<feature type="signal peptide" evidence="1">
    <location>
        <begin position="1"/>
        <end position="27"/>
    </location>
</feature>
<dbReference type="EMBL" id="CP034412">
    <property type="protein sequence ID" value="QCY46629.1"/>
    <property type="molecule type" value="Genomic_DNA"/>
</dbReference>
<dbReference type="KEGG" id="gcr:GcLGCM259_0873"/>
<accession>A0A5B7WRV9</accession>
<dbReference type="RefSeq" id="WP_138925910.1">
    <property type="nucleotide sequence ID" value="NZ_CP034412.1"/>
</dbReference>
<feature type="chain" id="PRO_5022815800" description="Lipoprotein" evidence="1">
    <location>
        <begin position="28"/>
        <end position="139"/>
    </location>
</feature>
<protein>
    <recommendedName>
        <fullName evidence="4">Lipoprotein</fullName>
    </recommendedName>
</protein>
<evidence type="ECO:0008006" key="4">
    <source>
        <dbReference type="Google" id="ProtNLM"/>
    </source>
</evidence>
<evidence type="ECO:0000313" key="3">
    <source>
        <dbReference type="Proteomes" id="UP000307000"/>
    </source>
</evidence>
<dbReference type="PROSITE" id="PS51257">
    <property type="entry name" value="PROKAR_LIPOPROTEIN"/>
    <property type="match status" value="1"/>
</dbReference>
<reference evidence="2 3" key="1">
    <citation type="submission" date="2018-12" db="EMBL/GenBank/DDBJ databases">
        <title>Complete Genome Sequence of Glutamicibacter creatinolyticus strain LGCM259,isolated from an abscess of a 12-year-old mare in Italy.</title>
        <authorList>
            <person name="Santos R.G."/>
            <person name="Silva A.L."/>
            <person name="Seyffert N."/>
            <person name="Castro T.L.P."/>
            <person name="Attili A.R."/>
            <person name="Rifici C."/>
            <person name="Mazzullo G."/>
            <person name="Brenig B."/>
            <person name="Venanzi F."/>
            <person name="Azevedo V."/>
        </authorList>
    </citation>
    <scope>NUCLEOTIDE SEQUENCE [LARGE SCALE GENOMIC DNA]</scope>
    <source>
        <strain evidence="2 3">LGCM 259</strain>
    </source>
</reference>
<dbReference type="Proteomes" id="UP000307000">
    <property type="component" value="Chromosome"/>
</dbReference>
<keyword evidence="1" id="KW-0732">Signal</keyword>
<sequence length="139" mass="15047">MARTKAGLAVGALMLTLATMISGCSDAVEPQAISDDEKQDLVAQIEASTWVEDPTCSIEVFRQDGDTTFGWAECTNASNVDSGQIEQSANYPFKVQGETVTVPREGKQYQEDVKKTFPEDLWSTIEKYGGVSSSVPGEE</sequence>
<organism evidence="2 3">
    <name type="scientific">Glutamicibacter creatinolyticus</name>
    <dbReference type="NCBI Taxonomy" id="162496"/>
    <lineage>
        <taxon>Bacteria</taxon>
        <taxon>Bacillati</taxon>
        <taxon>Actinomycetota</taxon>
        <taxon>Actinomycetes</taxon>
        <taxon>Micrococcales</taxon>
        <taxon>Micrococcaceae</taxon>
        <taxon>Glutamicibacter</taxon>
    </lineage>
</organism>
<keyword evidence="3" id="KW-1185">Reference proteome</keyword>
<name>A0A5B7WRV9_9MICC</name>
<gene>
    <name evidence="2" type="ORF">GcLGCM259_0873</name>
</gene>
<dbReference type="AlphaFoldDB" id="A0A5B7WRV9"/>
<evidence type="ECO:0000256" key="1">
    <source>
        <dbReference type="SAM" id="SignalP"/>
    </source>
</evidence>
<proteinExistence type="predicted"/>
<evidence type="ECO:0000313" key="2">
    <source>
        <dbReference type="EMBL" id="QCY46629.1"/>
    </source>
</evidence>